<evidence type="ECO:0000313" key="1">
    <source>
        <dbReference type="EMBL" id="PMP82009.1"/>
    </source>
</evidence>
<proteinExistence type="predicted"/>
<feature type="non-terminal residue" evidence="1">
    <location>
        <position position="143"/>
    </location>
</feature>
<reference evidence="1 2" key="1">
    <citation type="submission" date="2018-01" db="EMBL/GenBank/DDBJ databases">
        <title>Metagenomic assembled genomes from two thermal pools in the Uzon Caldera, Kamchatka, Russia.</title>
        <authorList>
            <person name="Wilkins L."/>
            <person name="Ettinger C."/>
        </authorList>
    </citation>
    <scope>NUCLEOTIDE SEQUENCE [LARGE SCALE GENOMIC DNA]</scope>
    <source>
        <strain evidence="1">ARK-10</strain>
    </source>
</reference>
<protein>
    <submittedName>
        <fullName evidence="1">Uncharacterized protein</fullName>
    </submittedName>
</protein>
<dbReference type="EMBL" id="PNIX01000262">
    <property type="protein sequence ID" value="PMP82009.1"/>
    <property type="molecule type" value="Genomic_DNA"/>
</dbReference>
<sequence>MRAYFLGFNFKDSIEVKMRSAEIRKISALSQLKRIGEEKVLCINGASDSSIDRARVGSIAQEAKNAKTHVVVVRDDKDHFKEFEREMAFIDGPSLKSSEIVANFVSMVRSSMQKFVGESREIMELKSKIFNACFSDRNFFITG</sequence>
<gene>
    <name evidence="1" type="ORF">C0175_04440</name>
</gene>
<comment type="caution">
    <text evidence="1">The sequence shown here is derived from an EMBL/GenBank/DDBJ whole genome shotgun (WGS) entry which is preliminary data.</text>
</comment>
<name>A0A2J6X5U3_9BACT</name>
<evidence type="ECO:0000313" key="2">
    <source>
        <dbReference type="Proteomes" id="UP000236910"/>
    </source>
</evidence>
<dbReference type="AlphaFoldDB" id="A0A2J6X5U3"/>
<dbReference type="Proteomes" id="UP000236910">
    <property type="component" value="Unassembled WGS sequence"/>
</dbReference>
<accession>A0A2J6X5U3</accession>
<organism evidence="1 2">
    <name type="scientific">Caldisericum exile</name>
    <dbReference type="NCBI Taxonomy" id="693075"/>
    <lineage>
        <taxon>Bacteria</taxon>
        <taxon>Pseudomonadati</taxon>
        <taxon>Caldisericota/Cryosericota group</taxon>
        <taxon>Caldisericota</taxon>
        <taxon>Caldisericia</taxon>
        <taxon>Caldisericales</taxon>
        <taxon>Caldisericaceae</taxon>
        <taxon>Caldisericum</taxon>
    </lineage>
</organism>